<dbReference type="Proteomes" id="UP000231962">
    <property type="component" value="Unassembled WGS sequence"/>
</dbReference>
<dbReference type="PANTHER" id="PTHR42943:SF2">
    <property type="entry name" value="GLUTATHIONE S-TRANSFERASE KAPPA 1"/>
    <property type="match status" value="1"/>
</dbReference>
<dbReference type="EC" id="5.99.1.4" evidence="1"/>
<protein>
    <recommendedName>
        <fullName evidence="1">2-hydroxychromene-2-carboxylate isomerase</fullName>
        <ecNumber evidence="1">5.99.1.4</ecNumber>
    </recommendedName>
</protein>
<dbReference type="RefSeq" id="WP_100714463.1">
    <property type="nucleotide sequence ID" value="NZ_NPDY01000012.1"/>
</dbReference>
<dbReference type="InterPro" id="IPR051924">
    <property type="entry name" value="GST_Kappa/NadH"/>
</dbReference>
<dbReference type="OrthoDB" id="8560325at2"/>
<sequence length="208" mass="24226">MQLQDSSFTLQFWFEFASTYSYLSAGRIEALCKKENIRIERKPFLLGPIFKDQGLSDSPFNIFPVKGKYMWRDLERRTKKYGLPFQKPDIFPQNGLKAARITIAYFDQPWISDFILETYKVQFSKKKDISERSVLEEILRSIGQVPEEVFLKSESDENKNLLRKNTEEAVSLGIFGAPSFISNGELFWGDDRLEDAIEYLKRPQPVQA</sequence>
<comment type="caution">
    <text evidence="5">The sequence shown here is derived from an EMBL/GenBank/DDBJ whole genome shotgun (WGS) entry which is preliminary data.</text>
</comment>
<dbReference type="GO" id="GO:0004602">
    <property type="term" value="F:glutathione peroxidase activity"/>
    <property type="evidence" value="ECO:0007669"/>
    <property type="project" value="TreeGrafter"/>
</dbReference>
<dbReference type="InterPro" id="IPR001853">
    <property type="entry name" value="DSBA-like_thioredoxin_dom"/>
</dbReference>
<organism evidence="5 7">
    <name type="scientific">Leptospira perolatii</name>
    <dbReference type="NCBI Taxonomy" id="2023191"/>
    <lineage>
        <taxon>Bacteria</taxon>
        <taxon>Pseudomonadati</taxon>
        <taxon>Spirochaetota</taxon>
        <taxon>Spirochaetia</taxon>
        <taxon>Leptospirales</taxon>
        <taxon>Leptospiraceae</taxon>
        <taxon>Leptospira</taxon>
    </lineage>
</organism>
<comment type="similarity">
    <text evidence="1">Belongs to the GST superfamily. NadH family.</text>
</comment>
<dbReference type="GO" id="GO:0004364">
    <property type="term" value="F:glutathione transferase activity"/>
    <property type="evidence" value="ECO:0007669"/>
    <property type="project" value="TreeGrafter"/>
</dbReference>
<evidence type="ECO:0000259" key="3">
    <source>
        <dbReference type="Pfam" id="PF01323"/>
    </source>
</evidence>
<comment type="catalytic activity">
    <reaction evidence="1">
        <text>2-hydroxychromene-2-carboxylate = (3E)-4-(2-hydroxyphenyl)-2-oxobut-3-enoate</text>
        <dbReference type="Rhea" id="RHEA:27401"/>
        <dbReference type="ChEBI" id="CHEBI:59350"/>
        <dbReference type="ChEBI" id="CHEBI:59353"/>
        <dbReference type="EC" id="5.99.1.4"/>
    </reaction>
</comment>
<dbReference type="PANTHER" id="PTHR42943">
    <property type="entry name" value="GLUTATHIONE S-TRANSFERASE KAPPA"/>
    <property type="match status" value="1"/>
</dbReference>
<dbReference type="InterPro" id="IPR014440">
    <property type="entry name" value="HCCAis_GSTk"/>
</dbReference>
<accession>A0A2M9ZM53</accession>
<reference evidence="6 7" key="1">
    <citation type="submission" date="2017-07" db="EMBL/GenBank/DDBJ databases">
        <title>Leptospira spp. isolated from tropical soils.</title>
        <authorList>
            <person name="Thibeaux R."/>
            <person name="Iraola G."/>
            <person name="Ferres I."/>
            <person name="Bierque E."/>
            <person name="Girault D."/>
            <person name="Soupe-Gilbert M.-E."/>
            <person name="Picardeau M."/>
            <person name="Goarant C."/>
        </authorList>
    </citation>
    <scope>NUCLEOTIDE SEQUENCE [LARGE SCALE GENOMIC DNA]</scope>
    <source>
        <strain evidence="5 7">FH1-B-B1</strain>
        <strain evidence="4 6">FH1-B-C1</strain>
    </source>
</reference>
<keyword evidence="6" id="KW-1185">Reference proteome</keyword>
<dbReference type="Gene3D" id="3.40.30.10">
    <property type="entry name" value="Glutaredoxin"/>
    <property type="match status" value="1"/>
</dbReference>
<dbReference type="Pfam" id="PF01323">
    <property type="entry name" value="DSBA"/>
    <property type="match status" value="1"/>
</dbReference>
<feature type="active site" description="Nucleophile" evidence="2">
    <location>
        <position position="18"/>
    </location>
</feature>
<proteinExistence type="inferred from homology"/>
<name>A0A2M9ZM53_9LEPT</name>
<dbReference type="Proteomes" id="UP000231990">
    <property type="component" value="Unassembled WGS sequence"/>
</dbReference>
<gene>
    <name evidence="4" type="ORF">CH360_12930</name>
    <name evidence="5" type="ORF">CH373_11335</name>
</gene>
<feature type="domain" description="DSBA-like thioredoxin" evidence="3">
    <location>
        <begin position="9"/>
        <end position="198"/>
    </location>
</feature>
<dbReference type="InterPro" id="IPR036249">
    <property type="entry name" value="Thioredoxin-like_sf"/>
</dbReference>
<evidence type="ECO:0000256" key="2">
    <source>
        <dbReference type="PIRSR" id="PIRSR006386-1"/>
    </source>
</evidence>
<dbReference type="GO" id="GO:0018845">
    <property type="term" value="F:2-hydroxychromene-2-carboxylate isomerase activity"/>
    <property type="evidence" value="ECO:0007669"/>
    <property type="project" value="UniProtKB-UniRule"/>
</dbReference>
<evidence type="ECO:0000313" key="6">
    <source>
        <dbReference type="Proteomes" id="UP000231962"/>
    </source>
</evidence>
<dbReference type="GO" id="GO:0006749">
    <property type="term" value="P:glutathione metabolic process"/>
    <property type="evidence" value="ECO:0007669"/>
    <property type="project" value="TreeGrafter"/>
</dbReference>
<evidence type="ECO:0000313" key="5">
    <source>
        <dbReference type="EMBL" id="PJZ73081.1"/>
    </source>
</evidence>
<evidence type="ECO:0000256" key="1">
    <source>
        <dbReference type="PIRNR" id="PIRNR006386"/>
    </source>
</evidence>
<evidence type="ECO:0000313" key="7">
    <source>
        <dbReference type="Proteomes" id="UP000231990"/>
    </source>
</evidence>
<dbReference type="PIRSF" id="PIRSF006386">
    <property type="entry name" value="HCCAis_GSTk"/>
    <property type="match status" value="1"/>
</dbReference>
<evidence type="ECO:0000313" key="4">
    <source>
        <dbReference type="EMBL" id="PJZ69175.1"/>
    </source>
</evidence>
<dbReference type="SUPFAM" id="SSF52833">
    <property type="entry name" value="Thioredoxin-like"/>
    <property type="match status" value="1"/>
</dbReference>
<dbReference type="AlphaFoldDB" id="A0A2M9ZM53"/>
<dbReference type="GO" id="GO:1901170">
    <property type="term" value="P:naphthalene catabolic process"/>
    <property type="evidence" value="ECO:0007669"/>
    <property type="project" value="InterPro"/>
</dbReference>
<dbReference type="EMBL" id="NPDZ01000006">
    <property type="protein sequence ID" value="PJZ73081.1"/>
    <property type="molecule type" value="Genomic_DNA"/>
</dbReference>
<dbReference type="CDD" id="cd03022">
    <property type="entry name" value="DsbA_HCCA_Iso"/>
    <property type="match status" value="1"/>
</dbReference>
<keyword evidence="1 5" id="KW-0413">Isomerase</keyword>
<dbReference type="EMBL" id="NPDY01000012">
    <property type="protein sequence ID" value="PJZ69175.1"/>
    <property type="molecule type" value="Genomic_DNA"/>
</dbReference>
<dbReference type="InterPro" id="IPR044087">
    <property type="entry name" value="NahD-like"/>
</dbReference>